<feature type="region of interest" description="Disordered" evidence="1">
    <location>
        <begin position="332"/>
        <end position="352"/>
    </location>
</feature>
<name>A0A6L2PKM4_COPFO</name>
<keyword evidence="3" id="KW-1185">Reference proteome</keyword>
<protein>
    <recommendedName>
        <fullName evidence="4">RING-type domain-containing protein</fullName>
    </recommendedName>
</protein>
<gene>
    <name evidence="2" type="ORF">Cfor_11523</name>
</gene>
<evidence type="ECO:0008006" key="4">
    <source>
        <dbReference type="Google" id="ProtNLM"/>
    </source>
</evidence>
<dbReference type="InParanoid" id="A0A6L2PKM4"/>
<dbReference type="OrthoDB" id="10009520at2759"/>
<dbReference type="Proteomes" id="UP000502823">
    <property type="component" value="Unassembled WGS sequence"/>
</dbReference>
<comment type="caution">
    <text evidence="2">The sequence shown here is derived from an EMBL/GenBank/DDBJ whole genome shotgun (WGS) entry which is preliminary data.</text>
</comment>
<dbReference type="AlphaFoldDB" id="A0A6L2PKM4"/>
<evidence type="ECO:0000313" key="3">
    <source>
        <dbReference type="Proteomes" id="UP000502823"/>
    </source>
</evidence>
<proteinExistence type="predicted"/>
<evidence type="ECO:0000313" key="2">
    <source>
        <dbReference type="EMBL" id="GFG32916.1"/>
    </source>
</evidence>
<dbReference type="EMBL" id="BLKM01004955">
    <property type="protein sequence ID" value="GFG32916.1"/>
    <property type="molecule type" value="Genomic_DNA"/>
</dbReference>
<reference evidence="3" key="1">
    <citation type="submission" date="2020-01" db="EMBL/GenBank/DDBJ databases">
        <title>Draft genome sequence of the Termite Coptotermes fromosanus.</title>
        <authorList>
            <person name="Itakura S."/>
            <person name="Yosikawa Y."/>
            <person name="Umezawa K."/>
        </authorList>
    </citation>
    <scope>NUCLEOTIDE SEQUENCE [LARGE SCALE GENOMIC DNA]</scope>
</reference>
<accession>A0A6L2PKM4</accession>
<sequence length="793" mass="89054">MAGQMNIMENGNIVDLTTDDCNEAILPKIPVNSGDSDVKPPVISLMDISDTEDDVEFLGTGVRYVPVITISDSGVFEDDNINSSNTGSYTLKANSTITVKNLSEKSEGCNILGGRSHFTEKTELQQMRNARTSKRAKKAVTETVMGSACRNKRHYRGSSEHSRQVQNIKKEVLTEDGSPQNKICKWSIRNGYDENGAKVHRKKPKIKVRIILKKPGSGINAQQIQDTPVTDEIKTEDSRSPKPYSMTSECATRKGIQDISSKTVNQGILMPSLLKGSENTVNKEYLDLKKESCSSEIPYKVNVCKKDTISKSVAEGGIGKNVSDANKRLSKIEDSHPWHQTESNAGHEDKKKIREIREKTSSGHPEESSTLCSQLAVHSAVLPLHNAQDERDGSHNKDIEATILDEQNEDSILEVQLLAARMTIKDCESRAVYAVPLLRLPVQKQAVYFSPAYIEAFLKKIRHVFSVEKFLHAIPDPFNYFRNETIKENRYSDECLAVMYLKSKYRRIPFPDIAFIFEKNRCSLTLTCEELDMWRSSLKRTIRKIGLGCGCPKPHELSMRFIHEVTFIENKSIIESHLQSKKRKKATQFEIAKLGGELQQCGHCGVSDLLIEDMAPCSVSHMFCKICIQNAVDSRLLRCENPFSCLNKGCKWLFSMDELKKAVKPVTFSSLLHIRHLKEMEAAGVKVLETCPYCGFADIPSKDDEVFCCLNPDCKMIVKCNPLIKERRLRKSNSYGLTLCIFALDYFRISARSYLPLMVLDLHHLQAMQGTKPYSISVCYGIKATSGNSTSGD</sequence>
<evidence type="ECO:0000256" key="1">
    <source>
        <dbReference type="SAM" id="MobiDB-lite"/>
    </source>
</evidence>
<organism evidence="2 3">
    <name type="scientific">Coptotermes formosanus</name>
    <name type="common">Formosan subterranean termite</name>
    <dbReference type="NCBI Taxonomy" id="36987"/>
    <lineage>
        <taxon>Eukaryota</taxon>
        <taxon>Metazoa</taxon>
        <taxon>Ecdysozoa</taxon>
        <taxon>Arthropoda</taxon>
        <taxon>Hexapoda</taxon>
        <taxon>Insecta</taxon>
        <taxon>Pterygota</taxon>
        <taxon>Neoptera</taxon>
        <taxon>Polyneoptera</taxon>
        <taxon>Dictyoptera</taxon>
        <taxon>Blattodea</taxon>
        <taxon>Blattoidea</taxon>
        <taxon>Termitoidae</taxon>
        <taxon>Rhinotermitidae</taxon>
        <taxon>Coptotermes</taxon>
    </lineage>
</organism>